<reference key="1">
    <citation type="submission" date="2010-11" db="EMBL/GenBank/DDBJ databases">
        <title>The complete genome of Bacteroides helcogenes P 36-108.</title>
        <authorList>
            <consortium name="US DOE Joint Genome Institute (JGI-PGF)"/>
            <person name="Lucas S."/>
            <person name="Copeland A."/>
            <person name="Lapidus A."/>
            <person name="Bruce D."/>
            <person name="Goodwin L."/>
            <person name="Pitluck S."/>
            <person name="Kyrpides N."/>
            <person name="Mavromatis K."/>
            <person name="Ivanova N."/>
            <person name="Zeytun A."/>
            <person name="Brettin T."/>
            <person name="Detter J.C."/>
            <person name="Tapia R."/>
            <person name="Han C."/>
            <person name="Land M."/>
            <person name="Hauser L."/>
            <person name="Markowitz V."/>
            <person name="Cheng J.-F."/>
            <person name="Hugenholtz P."/>
            <person name="Woyke T."/>
            <person name="Wu D."/>
            <person name="Gronow S."/>
            <person name="Wellnitz S."/>
            <person name="Brambilla E."/>
            <person name="Klenk H.-P."/>
            <person name="Eisen J.A."/>
        </authorList>
    </citation>
    <scope>NUCLEOTIDE SEQUENCE</scope>
    <source>
        <strain>P 36-108</strain>
    </source>
</reference>
<organism evidence="1 2">
    <name type="scientific">Bacteroides helcogenes (strain ATCC 35417 / DSM 20613 / JCM 6297 / CCUG 15421 / P 36-108)</name>
    <dbReference type="NCBI Taxonomy" id="693979"/>
    <lineage>
        <taxon>Bacteria</taxon>
        <taxon>Pseudomonadati</taxon>
        <taxon>Bacteroidota</taxon>
        <taxon>Bacteroidia</taxon>
        <taxon>Bacteroidales</taxon>
        <taxon>Bacteroidaceae</taxon>
        <taxon>Bacteroides</taxon>
    </lineage>
</organism>
<dbReference type="Proteomes" id="UP000008630">
    <property type="component" value="Chromosome"/>
</dbReference>
<dbReference type="EMBL" id="CP002352">
    <property type="protein sequence ID" value="ADV44079.1"/>
    <property type="molecule type" value="Genomic_DNA"/>
</dbReference>
<dbReference type="KEGG" id="bhl:Bache_2108"/>
<keyword evidence="2" id="KW-1185">Reference proteome</keyword>
<gene>
    <name evidence="1" type="ordered locus">Bache_2108</name>
</gene>
<accession>E6SRH6</accession>
<dbReference type="AlphaFoldDB" id="E6SRH6"/>
<name>E6SRH6_BACT6</name>
<evidence type="ECO:0000313" key="2">
    <source>
        <dbReference type="Proteomes" id="UP000008630"/>
    </source>
</evidence>
<sequence>MVEKRIFGDRKFRKCKSIGGLDYGKIHIFIKGTQSFSIQHYNSRIPRSMEGFATGSNKSKERGNMWK</sequence>
<proteinExistence type="predicted"/>
<dbReference type="HOGENOM" id="CLU_2803632_0_0_10"/>
<evidence type="ECO:0000313" key="1">
    <source>
        <dbReference type="EMBL" id="ADV44079.1"/>
    </source>
</evidence>
<reference evidence="1 2" key="2">
    <citation type="journal article" date="2011" name="Stand. Genomic Sci.">
        <title>Complete genome sequence of Bacteroides helcogenes type strain (P 36-108).</title>
        <authorList>
            <person name="Pati A."/>
            <person name="Gronow S."/>
            <person name="Zeytun A."/>
            <person name="Lapidus A."/>
            <person name="Nolan M."/>
            <person name="Hammon N."/>
            <person name="Deshpande S."/>
            <person name="Cheng J.F."/>
            <person name="Tapia R."/>
            <person name="Han C."/>
            <person name="Goodwin L."/>
            <person name="Pitluck S."/>
            <person name="Liolios K."/>
            <person name="Pagani I."/>
            <person name="Ivanova N."/>
            <person name="Mavromatis K."/>
            <person name="Chen A."/>
            <person name="Palaniappan K."/>
            <person name="Land M."/>
            <person name="Hauser L."/>
            <person name="Chang Y.J."/>
            <person name="Jeffries C.D."/>
            <person name="Detter J.C."/>
            <person name="Brambilla E."/>
            <person name="Rohde M."/>
            <person name="Goker M."/>
            <person name="Woyke T."/>
            <person name="Bristow J."/>
            <person name="Eisen J.A."/>
            <person name="Markowitz V."/>
            <person name="Hugenholtz P."/>
            <person name="Kyrpides N.C."/>
            <person name="Klenk H.P."/>
            <person name="Lucas S."/>
        </authorList>
    </citation>
    <scope>NUCLEOTIDE SEQUENCE [LARGE SCALE GENOMIC DNA]</scope>
    <source>
        <strain evidence="2">ATCC 35417 / DSM 20613 / JCM 6297 / CCUG 15421 / P 36-108</strain>
    </source>
</reference>
<protein>
    <submittedName>
        <fullName evidence="1">Uncharacterized protein</fullName>
    </submittedName>
</protein>